<reference evidence="5" key="1">
    <citation type="submission" date="2016-10" db="EMBL/GenBank/DDBJ databases">
        <authorList>
            <person name="Varghese N."/>
            <person name="Submissions S."/>
        </authorList>
    </citation>
    <scope>NUCLEOTIDE SEQUENCE [LARGE SCALE GENOMIC DNA]</scope>
    <source>
        <strain evidence="5">DSM 23422</strain>
    </source>
</reference>
<gene>
    <name evidence="4" type="ORF">SAMN04488040_2213</name>
</gene>
<keyword evidence="5" id="KW-1185">Reference proteome</keyword>
<evidence type="ECO:0000313" key="4">
    <source>
        <dbReference type="EMBL" id="SFS87679.1"/>
    </source>
</evidence>
<name>A0A1I6TEP0_9RHOB</name>
<dbReference type="SUPFAM" id="SSF158791">
    <property type="entry name" value="MgtE N-terminal domain-like"/>
    <property type="match status" value="1"/>
</dbReference>
<organism evidence="4 5">
    <name type="scientific">Sulfitobacter marinus</name>
    <dbReference type="NCBI Taxonomy" id="394264"/>
    <lineage>
        <taxon>Bacteria</taxon>
        <taxon>Pseudomonadati</taxon>
        <taxon>Pseudomonadota</taxon>
        <taxon>Alphaproteobacteria</taxon>
        <taxon>Rhodobacterales</taxon>
        <taxon>Roseobacteraceae</taxon>
        <taxon>Sulfitobacter</taxon>
    </lineage>
</organism>
<keyword evidence="3" id="KW-0732">Signal</keyword>
<dbReference type="RefSeq" id="WP_093916410.1">
    <property type="nucleotide sequence ID" value="NZ_FPAJ01000003.1"/>
</dbReference>
<evidence type="ECO:0000256" key="2">
    <source>
        <dbReference type="SAM" id="MobiDB-lite"/>
    </source>
</evidence>
<feature type="signal peptide" evidence="3">
    <location>
        <begin position="1"/>
        <end position="40"/>
    </location>
</feature>
<feature type="chain" id="PRO_5011459632" evidence="3">
    <location>
        <begin position="41"/>
        <end position="206"/>
    </location>
</feature>
<protein>
    <submittedName>
        <fullName evidence="4">Flagellar motility protein MotE, a chaperone for MotC folding</fullName>
    </submittedName>
</protein>
<evidence type="ECO:0000256" key="1">
    <source>
        <dbReference type="SAM" id="Coils"/>
    </source>
</evidence>
<evidence type="ECO:0000256" key="3">
    <source>
        <dbReference type="SAM" id="SignalP"/>
    </source>
</evidence>
<dbReference type="AlphaFoldDB" id="A0A1I6TEP0"/>
<evidence type="ECO:0000313" key="5">
    <source>
        <dbReference type="Proteomes" id="UP000199239"/>
    </source>
</evidence>
<dbReference type="OrthoDB" id="9791432at2"/>
<keyword evidence="1" id="KW-0175">Coiled coil</keyword>
<sequence length="206" mass="22438">MKLYHYALKFRDVSSLTLIIALFVGSAATRLTLSAGSAFAQTPEQDVTPTSEPMQLETPKEGGAPAGTQRDRLGKLLKTLQEKQAQLTAREKAQEDRQRALDDAAQRIDERLDQIAIAEQKLRDTLALSNNAAEDDLARLTTVYENMKPKDAAALFEAMKPEFAAGFLGRMRPDAAANIMAGLKPEFAYTISVILAGRNANAKKSG</sequence>
<keyword evidence="4" id="KW-0282">Flagellum</keyword>
<keyword evidence="4" id="KW-0966">Cell projection</keyword>
<feature type="coiled-coil region" evidence="1">
    <location>
        <begin position="70"/>
        <end position="121"/>
    </location>
</feature>
<dbReference type="STRING" id="394264.SAMN04488040_2213"/>
<keyword evidence="4" id="KW-0969">Cilium</keyword>
<dbReference type="EMBL" id="FPAJ01000003">
    <property type="protein sequence ID" value="SFS87679.1"/>
    <property type="molecule type" value="Genomic_DNA"/>
</dbReference>
<accession>A0A1I6TEP0</accession>
<dbReference type="Proteomes" id="UP000199239">
    <property type="component" value="Unassembled WGS sequence"/>
</dbReference>
<proteinExistence type="predicted"/>
<feature type="compositionally biased region" description="Polar residues" evidence="2">
    <location>
        <begin position="41"/>
        <end position="53"/>
    </location>
</feature>
<feature type="region of interest" description="Disordered" evidence="2">
    <location>
        <begin position="41"/>
        <end position="69"/>
    </location>
</feature>